<sequence>MAEETAARGPPPGHHFCTYYGIPLARPPADVDWWSREVCASQPMPRDGEPKLLDLVQAHRGGGGEQKARSGGGAVDVDALRAALGLPMTAAETRETIDPPIHALTDPERAAERVCRLAAEFAALAPHLAPPLPACARARDVHWLLAEPAWAERLRPIKAALQATHGEANELMRKAYVSLGKAIVKCRWLHAHRSDATVNLAATQPARALQRACETIQRLVHELHALDLGLVDERIAALDGRLLAAQLVACGDSADDGGGGGVPVEPWTGGLAGQPAARSEPSSVEQVRDMVRAGARARADAAAADGGARGGADMVLGHWHSAESVHALALLGELALALDAYTRLLDSTAIGARALTAYARLQEASVNVLPIPNPSVAGAGAHVELGALPWLLRLPAWRGALPVGELPPAALAELDVALEHAATAEAAIVDNVVNMALQDAASEAGAREQLRALASGALAELARLAPKLSAAELGTVRELAALRAKAAVSWLLRGPIVDWTEMPSHELRADGSRARCRPDVLCAWEDEVWDRIRERQDALADDMVALAQIGRLGLALDHLLKLAARRADRKQHAAADSGDVGDGGRAQKRARPSGGGGAPAHGGVGAAAGAPASIAQPQPVGAMLAAPISRGKRPRID</sequence>
<gene>
    <name evidence="2" type="ORF">KFE25_014006</name>
</gene>
<feature type="region of interest" description="Disordered" evidence="1">
    <location>
        <begin position="570"/>
        <end position="618"/>
    </location>
</feature>
<dbReference type="EMBL" id="JAGTXO010000023">
    <property type="protein sequence ID" value="KAG8461987.1"/>
    <property type="molecule type" value="Genomic_DNA"/>
</dbReference>
<reference evidence="2" key="1">
    <citation type="submission" date="2021-05" db="EMBL/GenBank/DDBJ databases">
        <title>The genome of the haptophyte Pavlova lutheri (Diacronema luteri, Pavlovales) - a model for lipid biosynthesis in eukaryotic algae.</title>
        <authorList>
            <person name="Hulatt C.J."/>
            <person name="Posewitz M.C."/>
        </authorList>
    </citation>
    <scope>NUCLEOTIDE SEQUENCE</scope>
    <source>
        <strain evidence="2">NIVA-4/92</strain>
    </source>
</reference>
<accession>A0A8J5XIS9</accession>
<organism evidence="2 3">
    <name type="scientific">Diacronema lutheri</name>
    <name type="common">Unicellular marine alga</name>
    <name type="synonym">Monochrysis lutheri</name>
    <dbReference type="NCBI Taxonomy" id="2081491"/>
    <lineage>
        <taxon>Eukaryota</taxon>
        <taxon>Haptista</taxon>
        <taxon>Haptophyta</taxon>
        <taxon>Pavlovophyceae</taxon>
        <taxon>Pavlovales</taxon>
        <taxon>Pavlovaceae</taxon>
        <taxon>Diacronema</taxon>
    </lineage>
</organism>
<dbReference type="Proteomes" id="UP000751190">
    <property type="component" value="Unassembled WGS sequence"/>
</dbReference>
<keyword evidence="3" id="KW-1185">Reference proteome</keyword>
<dbReference type="AlphaFoldDB" id="A0A8J5XIS9"/>
<feature type="compositionally biased region" description="Gly residues" evidence="1">
    <location>
        <begin position="593"/>
        <end position="606"/>
    </location>
</feature>
<comment type="caution">
    <text evidence="2">The sequence shown here is derived from an EMBL/GenBank/DDBJ whole genome shotgun (WGS) entry which is preliminary data.</text>
</comment>
<evidence type="ECO:0000256" key="1">
    <source>
        <dbReference type="SAM" id="MobiDB-lite"/>
    </source>
</evidence>
<protein>
    <submittedName>
        <fullName evidence="2">Uncharacterized protein</fullName>
    </submittedName>
</protein>
<evidence type="ECO:0000313" key="3">
    <source>
        <dbReference type="Proteomes" id="UP000751190"/>
    </source>
</evidence>
<proteinExistence type="predicted"/>
<name>A0A8J5XIS9_DIALT</name>
<evidence type="ECO:0000313" key="2">
    <source>
        <dbReference type="EMBL" id="KAG8461987.1"/>
    </source>
</evidence>